<keyword evidence="1" id="KW-1133">Transmembrane helix</keyword>
<keyword evidence="1" id="KW-0812">Transmembrane</keyword>
<evidence type="ECO:0000256" key="1">
    <source>
        <dbReference type="SAM" id="Phobius"/>
    </source>
</evidence>
<dbReference type="OrthoDB" id="3501153at2759"/>
<proteinExistence type="predicted"/>
<protein>
    <submittedName>
        <fullName evidence="2">Uncharacterized protein</fullName>
    </submittedName>
</protein>
<dbReference type="AlphaFoldDB" id="A0A8H4RNJ0"/>
<gene>
    <name evidence="2" type="ORF">G7Y89_g6026</name>
</gene>
<dbReference type="Proteomes" id="UP000566819">
    <property type="component" value="Unassembled WGS sequence"/>
</dbReference>
<sequence>MFSQWKLSYHRIGTESAESMGEKERGAHQNRRPFPCRSTNIFLWAIISICGVAILLALSLYQFKSSNAENLSQSHGNTCGNSSSEALSLGCSFDQLMWAWYPKQCPHYANDQYLVAEPENPWKFYINPYTKEVASDDDWTRMLNNEVQLYGERREHLTHCVFMYLSVGQIIRDGGRYTPKQVDYEHLHHCSKILLEALRKDDTWFGIETGTPRVAYDQTC</sequence>
<evidence type="ECO:0000313" key="2">
    <source>
        <dbReference type="EMBL" id="KAF4632091.1"/>
    </source>
</evidence>
<dbReference type="InterPro" id="IPR053008">
    <property type="entry name" value="Phomopsin_biosynth_assoc"/>
</dbReference>
<organism evidence="2 3">
    <name type="scientific">Cudoniella acicularis</name>
    <dbReference type="NCBI Taxonomy" id="354080"/>
    <lineage>
        <taxon>Eukaryota</taxon>
        <taxon>Fungi</taxon>
        <taxon>Dikarya</taxon>
        <taxon>Ascomycota</taxon>
        <taxon>Pezizomycotina</taxon>
        <taxon>Leotiomycetes</taxon>
        <taxon>Helotiales</taxon>
        <taxon>Tricladiaceae</taxon>
        <taxon>Cudoniella</taxon>
    </lineage>
</organism>
<reference evidence="2 3" key="1">
    <citation type="submission" date="2020-03" db="EMBL/GenBank/DDBJ databases">
        <title>Draft Genome Sequence of Cudoniella acicularis.</title>
        <authorList>
            <person name="Buettner E."/>
            <person name="Kellner H."/>
        </authorList>
    </citation>
    <scope>NUCLEOTIDE SEQUENCE [LARGE SCALE GENOMIC DNA]</scope>
    <source>
        <strain evidence="2 3">DSM 108380</strain>
    </source>
</reference>
<dbReference type="PANTHER" id="PTHR35896">
    <property type="entry name" value="IG-LIKE DOMAIN-CONTAINING PROTEIN"/>
    <property type="match status" value="1"/>
</dbReference>
<name>A0A8H4RNJ0_9HELO</name>
<evidence type="ECO:0000313" key="3">
    <source>
        <dbReference type="Proteomes" id="UP000566819"/>
    </source>
</evidence>
<dbReference type="EMBL" id="JAAMPI010000379">
    <property type="protein sequence ID" value="KAF4632091.1"/>
    <property type="molecule type" value="Genomic_DNA"/>
</dbReference>
<keyword evidence="3" id="KW-1185">Reference proteome</keyword>
<feature type="transmembrane region" description="Helical" evidence="1">
    <location>
        <begin position="41"/>
        <end position="63"/>
    </location>
</feature>
<comment type="caution">
    <text evidence="2">The sequence shown here is derived from an EMBL/GenBank/DDBJ whole genome shotgun (WGS) entry which is preliminary data.</text>
</comment>
<keyword evidence="1" id="KW-0472">Membrane</keyword>
<accession>A0A8H4RNJ0</accession>
<dbReference type="PANTHER" id="PTHR35896:SF3">
    <property type="entry name" value="MAJOR FACILITATOR SUPERFAMILY TRANSPORTER"/>
    <property type="match status" value="1"/>
</dbReference>